<protein>
    <recommendedName>
        <fullName evidence="1">DUF6532 domain-containing protein</fullName>
    </recommendedName>
</protein>
<dbReference type="Proteomes" id="UP000054018">
    <property type="component" value="Unassembled WGS sequence"/>
</dbReference>
<name>A0A0C9Y783_9AGAM</name>
<reference evidence="2 3" key="1">
    <citation type="submission" date="2014-04" db="EMBL/GenBank/DDBJ databases">
        <authorList>
            <consortium name="DOE Joint Genome Institute"/>
            <person name="Kuo A."/>
            <person name="Kohler A."/>
            <person name="Costa M.D."/>
            <person name="Nagy L.G."/>
            <person name="Floudas D."/>
            <person name="Copeland A."/>
            <person name="Barry K.W."/>
            <person name="Cichocki N."/>
            <person name="Veneault-Fourrey C."/>
            <person name="LaButti K."/>
            <person name="Lindquist E.A."/>
            <person name="Lipzen A."/>
            <person name="Lundell T."/>
            <person name="Morin E."/>
            <person name="Murat C."/>
            <person name="Sun H."/>
            <person name="Tunlid A."/>
            <person name="Henrissat B."/>
            <person name="Grigoriev I.V."/>
            <person name="Hibbett D.S."/>
            <person name="Martin F."/>
            <person name="Nordberg H.P."/>
            <person name="Cantor M.N."/>
            <person name="Hua S.X."/>
        </authorList>
    </citation>
    <scope>NUCLEOTIDE SEQUENCE [LARGE SCALE GENOMIC DNA]</scope>
    <source>
        <strain evidence="2 3">441</strain>
    </source>
</reference>
<gene>
    <name evidence="2" type="ORF">PISMIDRAFT_18466</name>
</gene>
<dbReference type="Pfam" id="PF20149">
    <property type="entry name" value="DUF6532"/>
    <property type="match status" value="1"/>
</dbReference>
<dbReference type="AlphaFoldDB" id="A0A0C9Y783"/>
<accession>A0A0C9Y783</accession>
<organism evidence="2 3">
    <name type="scientific">Pisolithus microcarpus 441</name>
    <dbReference type="NCBI Taxonomy" id="765257"/>
    <lineage>
        <taxon>Eukaryota</taxon>
        <taxon>Fungi</taxon>
        <taxon>Dikarya</taxon>
        <taxon>Basidiomycota</taxon>
        <taxon>Agaricomycotina</taxon>
        <taxon>Agaricomycetes</taxon>
        <taxon>Agaricomycetidae</taxon>
        <taxon>Boletales</taxon>
        <taxon>Sclerodermatineae</taxon>
        <taxon>Pisolithaceae</taxon>
        <taxon>Pisolithus</taxon>
    </lineage>
</organism>
<feature type="domain" description="DUF6532" evidence="1">
    <location>
        <begin position="495"/>
        <end position="576"/>
    </location>
</feature>
<dbReference type="EMBL" id="KN834046">
    <property type="protein sequence ID" value="KIK12806.1"/>
    <property type="molecule type" value="Genomic_DNA"/>
</dbReference>
<evidence type="ECO:0000259" key="1">
    <source>
        <dbReference type="Pfam" id="PF20149"/>
    </source>
</evidence>
<dbReference type="OrthoDB" id="2676889at2759"/>
<evidence type="ECO:0000313" key="3">
    <source>
        <dbReference type="Proteomes" id="UP000054018"/>
    </source>
</evidence>
<reference evidence="3" key="2">
    <citation type="submission" date="2015-01" db="EMBL/GenBank/DDBJ databases">
        <title>Evolutionary Origins and Diversification of the Mycorrhizal Mutualists.</title>
        <authorList>
            <consortium name="DOE Joint Genome Institute"/>
            <consortium name="Mycorrhizal Genomics Consortium"/>
            <person name="Kohler A."/>
            <person name="Kuo A."/>
            <person name="Nagy L.G."/>
            <person name="Floudas D."/>
            <person name="Copeland A."/>
            <person name="Barry K.W."/>
            <person name="Cichocki N."/>
            <person name="Veneault-Fourrey C."/>
            <person name="LaButti K."/>
            <person name="Lindquist E.A."/>
            <person name="Lipzen A."/>
            <person name="Lundell T."/>
            <person name="Morin E."/>
            <person name="Murat C."/>
            <person name="Riley R."/>
            <person name="Ohm R."/>
            <person name="Sun H."/>
            <person name="Tunlid A."/>
            <person name="Henrissat B."/>
            <person name="Grigoriev I.V."/>
            <person name="Hibbett D.S."/>
            <person name="Martin F."/>
        </authorList>
    </citation>
    <scope>NUCLEOTIDE SEQUENCE [LARGE SCALE GENOMIC DNA]</scope>
    <source>
        <strain evidence="3">441</strain>
    </source>
</reference>
<dbReference type="HOGENOM" id="CLU_461594_0_0_1"/>
<evidence type="ECO:0000313" key="2">
    <source>
        <dbReference type="EMBL" id="KIK12806.1"/>
    </source>
</evidence>
<sequence length="591" mass="65388">MTTATASISEEVEDLCSHRTLQVARATRDALAASFRYRRLRLREIKLMRTIAIDDYEEAEALLKAADRQVREIKHILNSEGRGLFNAMVTAETLTILDRNALEAKILLPWPPQMLEFFMALHLKLVVTPKFMFMVASHGVNRYGAHTPDGPANNHIAGMPGFTPIQFNLYLSSLILPAITHIPLQGPSGPGKIQHGDYYHIDLDPTSYDTGASSNTNIGSGEQDFFYQGTYNALGTSFMPSSHDAHNYGIDLSSVDPPPAPLQNTGEYSQQAQPPFAVLLPPPPPNPANPTDRLRAATAMIQVTGQEGDVLATHQNHHGLSRAPSQDRLRTFTDSSIYSLSSRRVSSFGMLSRPPSSRFTSVYSASQQSVCDVDGADGAPKRCAPRGTHKKNIDAVCLAWYPEDVQEVLNQKARMAWKTTVCESLMHANAACNTNVEMTRDIETTILKFFIGENSEVSVDPAEHTSWKIGQLMKLKDQTNPSTFFMHEHDDKVNIPSMKSCITYKVFRDRSSDASPVKLFAGNYKTTPTHMYTLSAVAFTCALDHVATGRTHNSRHAISFTGMEYGPIYDTYYRGLLQGLQHDTIGPAFTN</sequence>
<proteinExistence type="predicted"/>
<keyword evidence="3" id="KW-1185">Reference proteome</keyword>
<dbReference type="InterPro" id="IPR045341">
    <property type="entry name" value="DUF6532"/>
</dbReference>